<dbReference type="Proteomes" id="UP000516437">
    <property type="component" value="Chromosome 2"/>
</dbReference>
<dbReference type="OrthoDB" id="686198at2759"/>
<keyword evidence="4" id="KW-1185">Reference proteome</keyword>
<dbReference type="EMBL" id="RXIC02000020">
    <property type="protein sequence ID" value="KAB1223431.1"/>
    <property type="molecule type" value="Genomic_DNA"/>
</dbReference>
<protein>
    <recommendedName>
        <fullName evidence="2">Myb/SANT-like domain-containing protein</fullName>
    </recommendedName>
</protein>
<dbReference type="InterPro" id="IPR045026">
    <property type="entry name" value="LIMYB"/>
</dbReference>
<feature type="region of interest" description="Disordered" evidence="1">
    <location>
        <begin position="251"/>
        <end position="304"/>
    </location>
</feature>
<proteinExistence type="predicted"/>
<evidence type="ECO:0000256" key="1">
    <source>
        <dbReference type="SAM" id="MobiDB-lite"/>
    </source>
</evidence>
<accession>A0A6A1WE18</accession>
<dbReference type="AlphaFoldDB" id="A0A6A1WE18"/>
<sequence>MRRRLPRAMANEGNVEAAKPQRRIYNSKRKIESPKRSTSSTLNKSSVTAPLTRRCDRSHRHFLRSGKERIVDLQPSSSTACQHTAVMSTTNKNLWKDEQRVSKLIELAMGEFNSGRVTNGKLGVANYEYIASIMKVDVPCLDGQKIKTKIENLRNEYRAFNNLRKRTGFGWDPTTQTVIADVPQWTECYDSPYATDKTLSRFMGKGLDHYDELVYMFGNTTSNGLMRRAPAQGPSTEEEERRLNIAEHARSVQIDLTDEDTPLPYTPVGDTRGTRKRPSPLPSGSGLRKKQSRDGETAEDPWEEASQNYLRAKADRLASSYTSRTSLVDDCIDNVYAIDPPLEVEVAAKAVDRIIESSTFRQAFMRIPAEQRRHYVLHMK</sequence>
<evidence type="ECO:0000313" key="3">
    <source>
        <dbReference type="EMBL" id="KAB1223431.1"/>
    </source>
</evidence>
<feature type="domain" description="Myb/SANT-like" evidence="2">
    <location>
        <begin position="102"/>
        <end position="187"/>
    </location>
</feature>
<dbReference type="InterPro" id="IPR024752">
    <property type="entry name" value="Myb/SANT-like_dom"/>
</dbReference>
<dbReference type="Pfam" id="PF12776">
    <property type="entry name" value="Myb_DNA-bind_3"/>
    <property type="match status" value="1"/>
</dbReference>
<name>A0A6A1WE18_9ROSI</name>
<feature type="region of interest" description="Disordered" evidence="1">
    <location>
        <begin position="26"/>
        <end position="51"/>
    </location>
</feature>
<feature type="compositionally biased region" description="Polar residues" evidence="1">
    <location>
        <begin position="36"/>
        <end position="49"/>
    </location>
</feature>
<reference evidence="3 4" key="1">
    <citation type="journal article" date="2019" name="Plant Biotechnol. J.">
        <title>The red bayberry genome and genetic basis of sex determination.</title>
        <authorList>
            <person name="Jia H.M."/>
            <person name="Jia H.J."/>
            <person name="Cai Q.L."/>
            <person name="Wang Y."/>
            <person name="Zhao H.B."/>
            <person name="Yang W.F."/>
            <person name="Wang G.Y."/>
            <person name="Li Y.H."/>
            <person name="Zhan D.L."/>
            <person name="Shen Y.T."/>
            <person name="Niu Q.F."/>
            <person name="Chang L."/>
            <person name="Qiu J."/>
            <person name="Zhao L."/>
            <person name="Xie H.B."/>
            <person name="Fu W.Y."/>
            <person name="Jin J."/>
            <person name="Li X.W."/>
            <person name="Jiao Y."/>
            <person name="Zhou C.C."/>
            <person name="Tu T."/>
            <person name="Chai C.Y."/>
            <person name="Gao J.L."/>
            <person name="Fan L.J."/>
            <person name="van de Weg E."/>
            <person name="Wang J.Y."/>
            <person name="Gao Z.S."/>
        </authorList>
    </citation>
    <scope>NUCLEOTIDE SEQUENCE [LARGE SCALE GENOMIC DNA]</scope>
    <source>
        <tissue evidence="3">Leaves</tissue>
    </source>
</reference>
<gene>
    <name evidence="3" type="ORF">CJ030_MR2G012428</name>
</gene>
<evidence type="ECO:0000313" key="4">
    <source>
        <dbReference type="Proteomes" id="UP000516437"/>
    </source>
</evidence>
<organism evidence="3 4">
    <name type="scientific">Morella rubra</name>
    <name type="common">Chinese bayberry</name>
    <dbReference type="NCBI Taxonomy" id="262757"/>
    <lineage>
        <taxon>Eukaryota</taxon>
        <taxon>Viridiplantae</taxon>
        <taxon>Streptophyta</taxon>
        <taxon>Embryophyta</taxon>
        <taxon>Tracheophyta</taxon>
        <taxon>Spermatophyta</taxon>
        <taxon>Magnoliopsida</taxon>
        <taxon>eudicotyledons</taxon>
        <taxon>Gunneridae</taxon>
        <taxon>Pentapetalae</taxon>
        <taxon>rosids</taxon>
        <taxon>fabids</taxon>
        <taxon>Fagales</taxon>
        <taxon>Myricaceae</taxon>
        <taxon>Morella</taxon>
    </lineage>
</organism>
<dbReference type="PANTHER" id="PTHR47584:SF14">
    <property type="entry name" value="L10-INTERACTING MYB DOMAIN-CONTAINING PROTEIN-LIKE"/>
    <property type="match status" value="1"/>
</dbReference>
<comment type="caution">
    <text evidence="3">The sequence shown here is derived from an EMBL/GenBank/DDBJ whole genome shotgun (WGS) entry which is preliminary data.</text>
</comment>
<dbReference type="PANTHER" id="PTHR47584">
    <property type="match status" value="1"/>
</dbReference>
<evidence type="ECO:0000259" key="2">
    <source>
        <dbReference type="Pfam" id="PF12776"/>
    </source>
</evidence>